<accession>A0A4U8YSH3</accession>
<keyword evidence="2" id="KW-1003">Cell membrane</keyword>
<organism evidence="9 10">
    <name type="scientific">Desulfoluna butyratoxydans</name>
    <dbReference type="NCBI Taxonomy" id="231438"/>
    <lineage>
        <taxon>Bacteria</taxon>
        <taxon>Pseudomonadati</taxon>
        <taxon>Thermodesulfobacteriota</taxon>
        <taxon>Desulfobacteria</taxon>
        <taxon>Desulfobacterales</taxon>
        <taxon>Desulfolunaceae</taxon>
        <taxon>Desulfoluna</taxon>
    </lineage>
</organism>
<dbReference type="RefSeq" id="WP_180143806.1">
    <property type="nucleotide sequence ID" value="NZ_CAADHO010000008.1"/>
</dbReference>
<dbReference type="InterPro" id="IPR002898">
    <property type="entry name" value="MotA_ExbB_proton_chnl"/>
</dbReference>
<reference evidence="9 10" key="1">
    <citation type="submission" date="2019-03" db="EMBL/GenBank/DDBJ databases">
        <authorList>
            <person name="Nijsse B."/>
        </authorList>
    </citation>
    <scope>NUCLEOTIDE SEQUENCE [LARGE SCALE GENOMIC DNA]</scope>
    <source>
        <strain evidence="9">Desulfoluna butyratoxydans MSL71</strain>
    </source>
</reference>
<keyword evidence="10" id="KW-1185">Reference proteome</keyword>
<dbReference type="AlphaFoldDB" id="A0A4U8YSH3"/>
<proteinExistence type="inferred from homology"/>
<dbReference type="GO" id="GO:0005886">
    <property type="term" value="C:plasma membrane"/>
    <property type="evidence" value="ECO:0007669"/>
    <property type="project" value="UniProtKB-SubCell"/>
</dbReference>
<dbReference type="GO" id="GO:0017038">
    <property type="term" value="P:protein import"/>
    <property type="evidence" value="ECO:0007669"/>
    <property type="project" value="TreeGrafter"/>
</dbReference>
<feature type="transmembrane region" description="Helical" evidence="7">
    <location>
        <begin position="107"/>
        <end position="136"/>
    </location>
</feature>
<comment type="similarity">
    <text evidence="6">Belongs to the exbB/tolQ family.</text>
</comment>
<evidence type="ECO:0000256" key="1">
    <source>
        <dbReference type="ARBA" id="ARBA00004651"/>
    </source>
</evidence>
<keyword evidence="6" id="KW-0653">Protein transport</keyword>
<dbReference type="PANTHER" id="PTHR30625">
    <property type="entry name" value="PROTEIN TOLQ"/>
    <property type="match status" value="1"/>
</dbReference>
<evidence type="ECO:0000256" key="6">
    <source>
        <dbReference type="RuleBase" id="RU004057"/>
    </source>
</evidence>
<evidence type="ECO:0000259" key="8">
    <source>
        <dbReference type="Pfam" id="PF01618"/>
    </source>
</evidence>
<comment type="subcellular location">
    <subcellularLocation>
        <location evidence="1">Cell membrane</location>
        <topology evidence="1">Multi-pass membrane protein</topology>
    </subcellularLocation>
    <subcellularLocation>
        <location evidence="6">Membrane</location>
        <topology evidence="6">Multi-pass membrane protein</topology>
    </subcellularLocation>
</comment>
<name>A0A4U8YSH3_9BACT</name>
<keyword evidence="3 7" id="KW-0812">Transmembrane</keyword>
<sequence length="198" mass="21446">MGDLLTAIFGYIDSGGAVMIPIMICSLVLWALIFERLLVYRQVEKQDLDLGAALALVRKGDPGPNLPGLRRELVRFMAEYGTDSPKVNRGLLHQYRLQKRPHLTRRIGLIATLAAVAPLLGLLGTVSGMITTFDVIALFGTGNARAMAGGISESLITTQSGLSVAIPGMFMGVLLMRRAHRLSAKLDETISIIQRSMT</sequence>
<dbReference type="Proteomes" id="UP000507962">
    <property type="component" value="Unassembled WGS sequence"/>
</dbReference>
<feature type="transmembrane region" description="Helical" evidence="7">
    <location>
        <begin position="20"/>
        <end position="39"/>
    </location>
</feature>
<dbReference type="EMBL" id="CAADHO010000008">
    <property type="protein sequence ID" value="VFQ46289.1"/>
    <property type="molecule type" value="Genomic_DNA"/>
</dbReference>
<evidence type="ECO:0000313" key="9">
    <source>
        <dbReference type="EMBL" id="VFQ46289.1"/>
    </source>
</evidence>
<evidence type="ECO:0000256" key="4">
    <source>
        <dbReference type="ARBA" id="ARBA00022989"/>
    </source>
</evidence>
<evidence type="ECO:0000256" key="7">
    <source>
        <dbReference type="SAM" id="Phobius"/>
    </source>
</evidence>
<feature type="domain" description="MotA/TolQ/ExbB proton channel" evidence="8">
    <location>
        <begin position="85"/>
        <end position="187"/>
    </location>
</feature>
<gene>
    <name evidence="9" type="ORF">MSL71_39520</name>
</gene>
<dbReference type="Pfam" id="PF01618">
    <property type="entry name" value="MotA_ExbB"/>
    <property type="match status" value="1"/>
</dbReference>
<keyword evidence="6" id="KW-0813">Transport</keyword>
<dbReference type="PANTHER" id="PTHR30625:SF11">
    <property type="entry name" value="MOTA_TOLQ_EXBB PROTON CHANNEL DOMAIN-CONTAINING PROTEIN"/>
    <property type="match status" value="1"/>
</dbReference>
<evidence type="ECO:0000313" key="10">
    <source>
        <dbReference type="Proteomes" id="UP000507962"/>
    </source>
</evidence>
<evidence type="ECO:0000256" key="3">
    <source>
        <dbReference type="ARBA" id="ARBA00022692"/>
    </source>
</evidence>
<keyword evidence="5 7" id="KW-0472">Membrane</keyword>
<evidence type="ECO:0000256" key="2">
    <source>
        <dbReference type="ARBA" id="ARBA00022475"/>
    </source>
</evidence>
<keyword evidence="4 7" id="KW-1133">Transmembrane helix</keyword>
<protein>
    <submittedName>
        <fullName evidence="9">Mota/tolq/exbb proton channel</fullName>
    </submittedName>
</protein>
<feature type="transmembrane region" description="Helical" evidence="7">
    <location>
        <begin position="156"/>
        <end position="176"/>
    </location>
</feature>
<evidence type="ECO:0000256" key="5">
    <source>
        <dbReference type="ARBA" id="ARBA00023136"/>
    </source>
</evidence>
<dbReference type="InterPro" id="IPR050790">
    <property type="entry name" value="ExbB/TolQ_transport"/>
</dbReference>